<feature type="domain" description="DUF7869" evidence="1">
    <location>
        <begin position="223"/>
        <end position="284"/>
    </location>
</feature>
<dbReference type="EMBL" id="JARPUR010000003">
    <property type="protein sequence ID" value="KAK4879048.1"/>
    <property type="molecule type" value="Genomic_DNA"/>
</dbReference>
<proteinExistence type="predicted"/>
<dbReference type="InterPro" id="IPR057191">
    <property type="entry name" value="DUF7869"/>
</dbReference>
<dbReference type="PANTHER" id="PTHR10773:SF19">
    <property type="match status" value="1"/>
</dbReference>
<evidence type="ECO:0000313" key="2">
    <source>
        <dbReference type="EMBL" id="KAK4879048.1"/>
    </source>
</evidence>
<dbReference type="PANTHER" id="PTHR10773">
    <property type="entry name" value="DNA-DIRECTED RNA POLYMERASES I, II, AND III SUBUNIT RPABC2"/>
    <property type="match status" value="1"/>
</dbReference>
<gene>
    <name evidence="2" type="ORF">RN001_007194</name>
</gene>
<sequence length="371" mass="43978">MKMALHIVYAKYFFLTTLGFNGNNDKVVCIILLNAKNFVVPVADMRCTKKPHNKIDDEVIRQHISTFNPTISHYRREHVPRRLYLPSDLSFTAMHEDFLNKNPNFKYSYEKYRVVAKKMNVSLANLGHKECESCEVFSLHTKSYKKQSRYLEKVMLPRFETFKSAIFTNRLTVYNESFAPVGKKRNSKPFAALWHEALIKRNKEELISTFYQFFICKRDVLKITLWLDNCTAQNKNWAFLKFLIYILNSDEICANEINMKYFVPGHTLMAADSFHHRVEVSMKKMGNKLYDFSDFVLPVELQHFYIWEDFSSQYKLTRTDPRPYLHDMVQVTVHRSSYNITYKNDFDGPSFDLNFLTGKITKNEKLRPRNY</sequence>
<evidence type="ECO:0000259" key="1">
    <source>
        <dbReference type="Pfam" id="PF25273"/>
    </source>
</evidence>
<keyword evidence="3" id="KW-1185">Reference proteome</keyword>
<dbReference type="Pfam" id="PF25273">
    <property type="entry name" value="DUF7869"/>
    <property type="match status" value="1"/>
</dbReference>
<dbReference type="Proteomes" id="UP001353858">
    <property type="component" value="Unassembled WGS sequence"/>
</dbReference>
<protein>
    <recommendedName>
        <fullName evidence="1">DUF7869 domain-containing protein</fullName>
    </recommendedName>
</protein>
<accession>A0AAN7QI64</accession>
<reference evidence="3" key="1">
    <citation type="submission" date="2023-01" db="EMBL/GenBank/DDBJ databases">
        <title>Key to firefly adult light organ development and bioluminescence: homeobox transcription factors regulate luciferase expression and transportation to peroxisome.</title>
        <authorList>
            <person name="Fu X."/>
        </authorList>
    </citation>
    <scope>NUCLEOTIDE SEQUENCE [LARGE SCALE GENOMIC DNA]</scope>
</reference>
<evidence type="ECO:0000313" key="3">
    <source>
        <dbReference type="Proteomes" id="UP001353858"/>
    </source>
</evidence>
<dbReference type="AlphaFoldDB" id="A0AAN7QI64"/>
<comment type="caution">
    <text evidence="2">The sequence shown here is derived from an EMBL/GenBank/DDBJ whole genome shotgun (WGS) entry which is preliminary data.</text>
</comment>
<organism evidence="2 3">
    <name type="scientific">Aquatica leii</name>
    <dbReference type="NCBI Taxonomy" id="1421715"/>
    <lineage>
        <taxon>Eukaryota</taxon>
        <taxon>Metazoa</taxon>
        <taxon>Ecdysozoa</taxon>
        <taxon>Arthropoda</taxon>
        <taxon>Hexapoda</taxon>
        <taxon>Insecta</taxon>
        <taxon>Pterygota</taxon>
        <taxon>Neoptera</taxon>
        <taxon>Endopterygota</taxon>
        <taxon>Coleoptera</taxon>
        <taxon>Polyphaga</taxon>
        <taxon>Elateriformia</taxon>
        <taxon>Elateroidea</taxon>
        <taxon>Lampyridae</taxon>
        <taxon>Luciolinae</taxon>
        <taxon>Aquatica</taxon>
    </lineage>
</organism>
<name>A0AAN7QI64_9COLE</name>